<protein>
    <submittedName>
        <fullName evidence="1">Uncharacterized protein</fullName>
    </submittedName>
</protein>
<organism evidence="1 2">
    <name type="scientific">Gossypium laxum</name>
    <dbReference type="NCBI Taxonomy" id="34288"/>
    <lineage>
        <taxon>Eukaryota</taxon>
        <taxon>Viridiplantae</taxon>
        <taxon>Streptophyta</taxon>
        <taxon>Embryophyta</taxon>
        <taxon>Tracheophyta</taxon>
        <taxon>Spermatophyta</taxon>
        <taxon>Magnoliopsida</taxon>
        <taxon>eudicotyledons</taxon>
        <taxon>Gunneridae</taxon>
        <taxon>Pentapetalae</taxon>
        <taxon>rosids</taxon>
        <taxon>malvids</taxon>
        <taxon>Malvales</taxon>
        <taxon>Malvaceae</taxon>
        <taxon>Malvoideae</taxon>
        <taxon>Gossypium</taxon>
    </lineage>
</organism>
<comment type="caution">
    <text evidence="1">The sequence shown here is derived from an EMBL/GenBank/DDBJ whole genome shotgun (WGS) entry which is preliminary data.</text>
</comment>
<proteinExistence type="predicted"/>
<dbReference type="EMBL" id="JABEZV010000010">
    <property type="protein sequence ID" value="MBA0723689.1"/>
    <property type="molecule type" value="Genomic_DNA"/>
</dbReference>
<keyword evidence="2" id="KW-1185">Reference proteome</keyword>
<dbReference type="Gene3D" id="3.30.70.330">
    <property type="match status" value="1"/>
</dbReference>
<dbReference type="InterPro" id="IPR035979">
    <property type="entry name" value="RBD_domain_sf"/>
</dbReference>
<dbReference type="GO" id="GO:0003676">
    <property type="term" value="F:nucleic acid binding"/>
    <property type="evidence" value="ECO:0007669"/>
    <property type="project" value="InterPro"/>
</dbReference>
<gene>
    <name evidence="1" type="ORF">Golax_004249</name>
</gene>
<evidence type="ECO:0000313" key="2">
    <source>
        <dbReference type="Proteomes" id="UP000593574"/>
    </source>
</evidence>
<dbReference type="AlphaFoldDB" id="A0A7J9AJS5"/>
<dbReference type="Proteomes" id="UP000593574">
    <property type="component" value="Unassembled WGS sequence"/>
</dbReference>
<evidence type="ECO:0000313" key="1">
    <source>
        <dbReference type="EMBL" id="MBA0723689.1"/>
    </source>
</evidence>
<reference evidence="1 2" key="1">
    <citation type="journal article" date="2019" name="Genome Biol. Evol.">
        <title>Insights into the evolution of the New World diploid cottons (Gossypium, subgenus Houzingenia) based on genome sequencing.</title>
        <authorList>
            <person name="Grover C.E."/>
            <person name="Arick M.A. 2nd"/>
            <person name="Thrash A."/>
            <person name="Conover J.L."/>
            <person name="Sanders W.S."/>
            <person name="Peterson D.G."/>
            <person name="Frelichowski J.E."/>
            <person name="Scheffler J.A."/>
            <person name="Scheffler B.E."/>
            <person name="Wendel J.F."/>
        </authorList>
    </citation>
    <scope>NUCLEOTIDE SEQUENCE [LARGE SCALE GENOMIC DNA]</scope>
    <source>
        <strain evidence="1">4</strain>
        <tissue evidence="1">Leaf</tissue>
    </source>
</reference>
<dbReference type="SUPFAM" id="SSF54928">
    <property type="entry name" value="RNA-binding domain, RBD"/>
    <property type="match status" value="1"/>
</dbReference>
<dbReference type="InterPro" id="IPR012677">
    <property type="entry name" value="Nucleotide-bd_a/b_plait_sf"/>
</dbReference>
<sequence length="97" mass="11348">MEVTAGKEKMPRYEDRRGGTRLYVGHLSSRTRSRDLEDMFSRYGRFRVGMAKLESLDGFRTTVFQIERIIFLKSGCRAGRGGYDNCLPRFTLLHYMK</sequence>
<accession>A0A7J9AJS5</accession>
<name>A0A7J9AJS5_9ROSI</name>